<evidence type="ECO:0000313" key="3">
    <source>
        <dbReference type="EMBL" id="KAG5418903.1"/>
    </source>
</evidence>
<name>A0A8H7ZBQ0_9ASCO</name>
<feature type="domain" description="RFX-type winged-helix" evidence="2">
    <location>
        <begin position="515"/>
        <end position="612"/>
    </location>
</feature>
<comment type="caution">
    <text evidence="3">The sequence shown here is derived from an EMBL/GenBank/DDBJ whole genome shotgun (WGS) entry which is preliminary data.</text>
</comment>
<evidence type="ECO:0000256" key="1">
    <source>
        <dbReference type="SAM" id="MobiDB-lite"/>
    </source>
</evidence>
<dbReference type="GeneID" id="93652250"/>
<dbReference type="AlphaFoldDB" id="A0A8H7ZBQ0"/>
<dbReference type="RefSeq" id="XP_067548019.1">
    <property type="nucleotide sequence ID" value="XM_067692607.1"/>
</dbReference>
<feature type="compositionally biased region" description="Polar residues" evidence="1">
    <location>
        <begin position="14"/>
        <end position="31"/>
    </location>
</feature>
<feature type="region of interest" description="Disordered" evidence="1">
    <location>
        <begin position="1104"/>
        <end position="1131"/>
    </location>
</feature>
<feature type="region of interest" description="Disordered" evidence="1">
    <location>
        <begin position="1"/>
        <end position="75"/>
    </location>
</feature>
<proteinExistence type="predicted"/>
<evidence type="ECO:0000313" key="4">
    <source>
        <dbReference type="Proteomes" id="UP000669133"/>
    </source>
</evidence>
<feature type="compositionally biased region" description="Low complexity" evidence="1">
    <location>
        <begin position="39"/>
        <end position="69"/>
    </location>
</feature>
<evidence type="ECO:0000259" key="2">
    <source>
        <dbReference type="PROSITE" id="PS51526"/>
    </source>
</evidence>
<dbReference type="InterPro" id="IPR003150">
    <property type="entry name" value="DNA-bd_RFX"/>
</dbReference>
<dbReference type="OrthoDB" id="4084610at2759"/>
<gene>
    <name evidence="3" type="ORF">I9W82_003621</name>
</gene>
<dbReference type="InterPro" id="IPR036390">
    <property type="entry name" value="WH_DNA-bd_sf"/>
</dbReference>
<dbReference type="InterPro" id="IPR036388">
    <property type="entry name" value="WH-like_DNA-bd_sf"/>
</dbReference>
<feature type="compositionally biased region" description="Polar residues" evidence="1">
    <location>
        <begin position="266"/>
        <end position="280"/>
    </location>
</feature>
<feature type="region of interest" description="Disordered" evidence="1">
    <location>
        <begin position="232"/>
        <end position="288"/>
    </location>
</feature>
<feature type="region of interest" description="Disordered" evidence="1">
    <location>
        <begin position="158"/>
        <end position="186"/>
    </location>
</feature>
<sequence>MQPNKPPHKRRKPSTSNQSEYHNIIRQNVQSRYPPFDNSSQQQQPSFQQPPLSEVQRQAQHQLQTTQAAPPLGWSSFTNLEPTSLTSQQANLSTLGNRFEDQEVFNYAHAPQALHSNIIRRQGQQPSHRGQYGYNQEYHGQPMAQSHRRVSSMGYDRSIEHPLASPPAPPLSATSSSFNFQHGVPYQGLTGQQLHHYLQREQPPQPRSQQYEYVRLASNHPHQNYYQESNIQHQFQQGSPRDPQTTTNPAVGGTFEFNPALAQSPPGHTQPTFDTNFSNPQQHQQQQQQAFYINPATGGNKIFSQPQSVFSTGSLQPSIQASSIASGPPSIPASVVTTAPTPAPVAVPQPSAPRHQKNTLSISSHLTSISLSGDKSEENVPISEHPGKIHRDSNSLLDDLLHDLFSVDGNNIGTYLHSLICKLNSPFPLDDFYNLLYNNDRQMSVNTANFHYNQKIDKTPISLHTHDLAASIMNQVLDVFRNPALLLEFFPNQQSDGPDRLSAINYHELLRTFLAIKILNDMMIEIHPNSSQDQMGTSIPRLSVFKTYFIICQKLITRYPSSSNTANEQQKLVLGQSKLGKLIKMVFPKLPIKRLGSRGESRYHYLGVVWNEHIIDDNIKQLCESHDLSKLNEMFIEGGGGNADYSELLFPGGVPVDTHPQIGPIPTGLTEGRRGRKRGRGGSKSKHRIPSTQSLEMAVIAPRTSFIKMGLMYPAEPNFTVVNESGQECWFANLLTETYSKSVVDPNQIKSMLLVNSNLGSEASLLNNLSQLVFSPIISQSNNTTTTTNLDLQLYTIIILEIMPVLLLIKPSADINLVTNLRSNLLYLIIHLPQELSKCNEGDNLQDVFSVENVFKFLNLVKRLINLNDLLITIVKLLNKQELNSMMANDISLFLDRPGASAPQQGANMYLTSLISGGGSSTGSSTAHGADFNFRNDILSNDLVHTMASFRYSPSTASISKSSVSVSSINEEASILDQFFGTDLLKFLTNEFDAENVQLASSSKEYKEVNTAQLGELEQTMSSGTAQTDTNVPSQPPPRASCTVLTINELAKLKSLLALIDTKLLSPHFKSKYPIQVYNNLITFILNDILKHIFLKQQQQQQREEESIEETSSSAQVAHRSGLNLNPNPNSRESSFGSWWVFNSIVQEYLSLLGEIVGLRDLI</sequence>
<dbReference type="Gene3D" id="1.10.10.10">
    <property type="entry name" value="Winged helix-like DNA-binding domain superfamily/Winged helix DNA-binding domain"/>
    <property type="match status" value="1"/>
</dbReference>
<accession>A0A8H7ZBQ0</accession>
<protein>
    <recommendedName>
        <fullName evidence="2">RFX-type winged-helix domain-containing protein</fullName>
    </recommendedName>
</protein>
<organism evidence="3 4">
    <name type="scientific">Candida metapsilosis</name>
    <dbReference type="NCBI Taxonomy" id="273372"/>
    <lineage>
        <taxon>Eukaryota</taxon>
        <taxon>Fungi</taxon>
        <taxon>Dikarya</taxon>
        <taxon>Ascomycota</taxon>
        <taxon>Saccharomycotina</taxon>
        <taxon>Pichiomycetes</taxon>
        <taxon>Debaryomycetaceae</taxon>
        <taxon>Candida/Lodderomyces clade</taxon>
        <taxon>Candida</taxon>
    </lineage>
</organism>
<feature type="compositionally biased region" description="Basic residues" evidence="1">
    <location>
        <begin position="1"/>
        <end position="13"/>
    </location>
</feature>
<feature type="region of interest" description="Disordered" evidence="1">
    <location>
        <begin position="663"/>
        <end position="690"/>
    </location>
</feature>
<dbReference type="GO" id="GO:0006355">
    <property type="term" value="P:regulation of DNA-templated transcription"/>
    <property type="evidence" value="ECO:0007669"/>
    <property type="project" value="InterPro"/>
</dbReference>
<dbReference type="SUPFAM" id="SSF46785">
    <property type="entry name" value="Winged helix' DNA-binding domain"/>
    <property type="match status" value="1"/>
</dbReference>
<feature type="compositionally biased region" description="Polar residues" evidence="1">
    <location>
        <begin position="232"/>
        <end position="249"/>
    </location>
</feature>
<reference evidence="3 4" key="1">
    <citation type="submission" date="2020-12" db="EMBL/GenBank/DDBJ databases">
        <title>Effect of drift, selection, and recombination on the evolution of hybrid genomes in Candida yeast pathogens.</title>
        <authorList>
            <person name="Mixao V."/>
            <person name="Ksiezopolska E."/>
            <person name="Saus E."/>
            <person name="Boekhout T."/>
            <person name="Gacser A."/>
            <person name="Gabaldon T."/>
        </authorList>
    </citation>
    <scope>NUCLEOTIDE SEQUENCE [LARGE SCALE GENOMIC DNA]</scope>
    <source>
        <strain evidence="3 4">BP57</strain>
    </source>
</reference>
<feature type="compositionally biased region" description="Basic residues" evidence="1">
    <location>
        <begin position="674"/>
        <end position="689"/>
    </location>
</feature>
<dbReference type="Pfam" id="PF02257">
    <property type="entry name" value="RFX_DNA_binding"/>
    <property type="match status" value="1"/>
</dbReference>
<dbReference type="GO" id="GO:0003677">
    <property type="term" value="F:DNA binding"/>
    <property type="evidence" value="ECO:0007669"/>
    <property type="project" value="InterPro"/>
</dbReference>
<keyword evidence="4" id="KW-1185">Reference proteome</keyword>
<dbReference type="Proteomes" id="UP000669133">
    <property type="component" value="Unassembled WGS sequence"/>
</dbReference>
<dbReference type="EMBL" id="JAEOAQ010000004">
    <property type="protein sequence ID" value="KAG5418903.1"/>
    <property type="molecule type" value="Genomic_DNA"/>
</dbReference>
<dbReference type="PROSITE" id="PS51526">
    <property type="entry name" value="RFX_DBD"/>
    <property type="match status" value="1"/>
</dbReference>